<proteinExistence type="predicted"/>
<name>A0A0V0RBZ3_9BILA</name>
<protein>
    <submittedName>
        <fullName evidence="1">Uncharacterized protein</fullName>
    </submittedName>
</protein>
<dbReference type="EMBL" id="JYDL01001444">
    <property type="protein sequence ID" value="KRX11770.1"/>
    <property type="molecule type" value="Genomic_DNA"/>
</dbReference>
<comment type="caution">
    <text evidence="1">The sequence shown here is derived from an EMBL/GenBank/DDBJ whole genome shotgun (WGS) entry which is preliminary data.</text>
</comment>
<reference evidence="1 2" key="1">
    <citation type="submission" date="2015-01" db="EMBL/GenBank/DDBJ databases">
        <title>Evolution of Trichinella species and genotypes.</title>
        <authorList>
            <person name="Korhonen P.K."/>
            <person name="Edoardo P."/>
            <person name="Giuseppe L.R."/>
            <person name="Gasser R.B."/>
        </authorList>
    </citation>
    <scope>NUCLEOTIDE SEQUENCE [LARGE SCALE GENOMIC DNA]</scope>
    <source>
        <strain evidence="1">ISS37</strain>
    </source>
</reference>
<organism evidence="1 2">
    <name type="scientific">Trichinella nelsoni</name>
    <dbReference type="NCBI Taxonomy" id="6336"/>
    <lineage>
        <taxon>Eukaryota</taxon>
        <taxon>Metazoa</taxon>
        <taxon>Ecdysozoa</taxon>
        <taxon>Nematoda</taxon>
        <taxon>Enoplea</taxon>
        <taxon>Dorylaimia</taxon>
        <taxon>Trichinellida</taxon>
        <taxon>Trichinellidae</taxon>
        <taxon>Trichinella</taxon>
    </lineage>
</organism>
<sequence>LGISIIDTDQICRRFYEFRFDSGYFFRFGIYFRCCDGHYIYENLRLVFDSLQLSVVDKCFCNCSLSKSNQRRYRCIY</sequence>
<dbReference type="Proteomes" id="UP000054630">
    <property type="component" value="Unassembled WGS sequence"/>
</dbReference>
<gene>
    <name evidence="1" type="ORF">T07_1389</name>
</gene>
<evidence type="ECO:0000313" key="2">
    <source>
        <dbReference type="Proteomes" id="UP000054630"/>
    </source>
</evidence>
<dbReference type="AlphaFoldDB" id="A0A0V0RBZ3"/>
<keyword evidence="2" id="KW-1185">Reference proteome</keyword>
<feature type="non-terminal residue" evidence="1">
    <location>
        <position position="1"/>
    </location>
</feature>
<evidence type="ECO:0000313" key="1">
    <source>
        <dbReference type="EMBL" id="KRX11770.1"/>
    </source>
</evidence>
<accession>A0A0V0RBZ3</accession>